<dbReference type="Proteomes" id="UP001328107">
    <property type="component" value="Unassembled WGS sequence"/>
</dbReference>
<accession>A0AAN5D732</accession>
<protein>
    <recommendedName>
        <fullName evidence="3">C2H2-type domain-containing protein</fullName>
    </recommendedName>
</protein>
<name>A0AAN5D732_9BILA</name>
<sequence>SLVQILRNNILFCSHPVASRPTYCSTVTHFLKLWIYPRIFTSAANYSYLCSNYNRIHLLFYLFRPPLASETARRPNLRKCEESRNRSRVRNAEKNSPARNLSNITCAFTLPSNACDTCGAQFDRSADWRRHLALNEGLQRHTF</sequence>
<proteinExistence type="predicted"/>
<keyword evidence="2" id="KW-1185">Reference proteome</keyword>
<organism evidence="1 2">
    <name type="scientific">Pristionchus mayeri</name>
    <dbReference type="NCBI Taxonomy" id="1317129"/>
    <lineage>
        <taxon>Eukaryota</taxon>
        <taxon>Metazoa</taxon>
        <taxon>Ecdysozoa</taxon>
        <taxon>Nematoda</taxon>
        <taxon>Chromadorea</taxon>
        <taxon>Rhabditida</taxon>
        <taxon>Rhabditina</taxon>
        <taxon>Diplogasteromorpha</taxon>
        <taxon>Diplogasteroidea</taxon>
        <taxon>Neodiplogasteridae</taxon>
        <taxon>Pristionchus</taxon>
    </lineage>
</organism>
<reference evidence="2" key="1">
    <citation type="submission" date="2022-10" db="EMBL/GenBank/DDBJ databases">
        <title>Genome assembly of Pristionchus species.</title>
        <authorList>
            <person name="Yoshida K."/>
            <person name="Sommer R.J."/>
        </authorList>
    </citation>
    <scope>NUCLEOTIDE SEQUENCE [LARGE SCALE GENOMIC DNA]</scope>
    <source>
        <strain evidence="2">RS5460</strain>
    </source>
</reference>
<evidence type="ECO:0000313" key="2">
    <source>
        <dbReference type="Proteomes" id="UP001328107"/>
    </source>
</evidence>
<comment type="caution">
    <text evidence="1">The sequence shown here is derived from an EMBL/GenBank/DDBJ whole genome shotgun (WGS) entry which is preliminary data.</text>
</comment>
<dbReference type="AlphaFoldDB" id="A0AAN5D732"/>
<evidence type="ECO:0008006" key="3">
    <source>
        <dbReference type="Google" id="ProtNLM"/>
    </source>
</evidence>
<gene>
    <name evidence="1" type="ORF">PMAYCL1PPCAC_27829</name>
</gene>
<feature type="non-terminal residue" evidence="1">
    <location>
        <position position="1"/>
    </location>
</feature>
<evidence type="ECO:0000313" key="1">
    <source>
        <dbReference type="EMBL" id="GMR57634.1"/>
    </source>
</evidence>
<dbReference type="EMBL" id="BTRK01000006">
    <property type="protein sequence ID" value="GMR57634.1"/>
    <property type="molecule type" value="Genomic_DNA"/>
</dbReference>